<evidence type="ECO:0000313" key="5">
    <source>
        <dbReference type="EMBL" id="MEN5375820.1"/>
    </source>
</evidence>
<gene>
    <name evidence="5" type="ORF">ABE541_00955</name>
</gene>
<dbReference type="Pfam" id="PF00668">
    <property type="entry name" value="Condensation"/>
    <property type="match status" value="2"/>
</dbReference>
<dbReference type="SUPFAM" id="SSF56801">
    <property type="entry name" value="Acetyl-CoA synthetase-like"/>
    <property type="match status" value="2"/>
</dbReference>
<feature type="domain" description="Carrier" evidence="4">
    <location>
        <begin position="2099"/>
        <end position="2174"/>
    </location>
</feature>
<evidence type="ECO:0000256" key="1">
    <source>
        <dbReference type="ARBA" id="ARBA00001957"/>
    </source>
</evidence>
<dbReference type="SUPFAM" id="SSF47336">
    <property type="entry name" value="ACP-like"/>
    <property type="match status" value="2"/>
</dbReference>
<dbReference type="Gene3D" id="3.40.50.12780">
    <property type="entry name" value="N-terminal domain of ligase-like"/>
    <property type="match status" value="1"/>
</dbReference>
<dbReference type="InterPro" id="IPR042099">
    <property type="entry name" value="ANL_N_sf"/>
</dbReference>
<dbReference type="Gene3D" id="3.30.559.10">
    <property type="entry name" value="Chloramphenicol acetyltransferase-like domain"/>
    <property type="match status" value="2"/>
</dbReference>
<dbReference type="PROSITE" id="PS00012">
    <property type="entry name" value="PHOSPHOPANTETHEINE"/>
    <property type="match status" value="1"/>
</dbReference>
<dbReference type="InterPro" id="IPR009081">
    <property type="entry name" value="PP-bd_ACP"/>
</dbReference>
<dbReference type="InterPro" id="IPR000873">
    <property type="entry name" value="AMP-dep_synth/lig_dom"/>
</dbReference>
<dbReference type="NCBIfam" id="NF003417">
    <property type="entry name" value="PRK04813.1"/>
    <property type="match status" value="2"/>
</dbReference>
<dbReference type="PROSITE" id="PS00455">
    <property type="entry name" value="AMP_BINDING"/>
    <property type="match status" value="2"/>
</dbReference>
<keyword evidence="2" id="KW-0596">Phosphopantetheine</keyword>
<dbReference type="RefSeq" id="WP_346580347.1">
    <property type="nucleotide sequence ID" value="NZ_JBDJLH010000006.1"/>
</dbReference>
<dbReference type="Proteomes" id="UP001409291">
    <property type="component" value="Unassembled WGS sequence"/>
</dbReference>
<dbReference type="PROSITE" id="PS50075">
    <property type="entry name" value="CARRIER"/>
    <property type="match status" value="2"/>
</dbReference>
<keyword evidence="3" id="KW-0597">Phosphoprotein</keyword>
<dbReference type="PANTHER" id="PTHR45527">
    <property type="entry name" value="NONRIBOSOMAL PEPTIDE SYNTHETASE"/>
    <property type="match status" value="1"/>
</dbReference>
<evidence type="ECO:0000256" key="2">
    <source>
        <dbReference type="ARBA" id="ARBA00022450"/>
    </source>
</evidence>
<dbReference type="Gene3D" id="3.30.300.30">
    <property type="match status" value="2"/>
</dbReference>
<sequence length="2191" mass="249866">MTILEIITELKKYKVVPRIENSNLKLIGETKNLSQALIETIKEYKEELMAFIVASNDHLAFAPISPIARHDYYPTTNAQKRLWILSQFEGGNTAYNIIKSFFLTGDVDYLNLNRAFKNVVVRHESLRTVFKEVEGELVQIVLDECDFTLDFEDISCVEDKVSFLNTQVQESNDWLFDLEEGPLLKVKLFKISALEYAMIFAIHHIISDGWSIGVMVKEIMGLYKALQLNEIYRPEPLRIHYKDYTKWMSDRLLGEKSEKAQKFWSTEFAEVVEPLELLFGNVRTEIKKYGGEVSKFYFSNDLQDRILEFCKKSQATSFNFFRATLNILLYKFSGQKTIVIGSPVSGRNHFDLEDQIGLYVNTLPLKLCIEPTDSFNELLDKVSQHSLKAFEFQDYPLDQIIQDLNIKRDISRNPLFDVMMVLQNTEMGDGTINLSQQFGFELNLLDKYLDDNFNGENEARSTKFDLSFNFNIDPDGKFFLEIEYSTNLFDREQIRSLRNAYISIFNQVLDCPQKTINAIEIIGDEEKDQILYEFNKAKVKNVENLTLSELFEQKVSIDPNSIAIFSQFDSFTYTDINEASNRLADYFRKNYNIQPDDLIGLKLRRNEWMIIAILAVLKSGGAYIPIDPDLPQNRIEAILSDSNCKVLVDDIELLKFRQQQLNYNEDNVVSGASVKNLAYVIYTSGSTGKPKGVMIEHRSVISFLKNFEERFSLTENLILGAITNYAFDISVLELLGTLIKGIKIVLIADSDPISILDLIDNQNITALQITPSKLKQIISAPENCKGNLEKLDVLLVGGEALGQSTYEYLKSTSIRKIINVYGPTETTIWSSAMEVSASEELSIGEALINERIYITSENNQQLMPIGTIGEICISGEGLARGYLNQPEISARKFIKNPFEPGEKLYKTGDLGKWLANGNIQFISRLDDQVKIRGFRVETGDIEHAICLIESVKSAVVTVSVNSYGENDLVAYYVSGTAISEVDLKSHLDTILPYYMIPSYFIHLETLPLTANGKLDKKKLPSLKDVENLLPTKNESPKSVTEKKLVEIWQIVLDKEKIGIQDNFFDIGGHSLKATVLRSLISKTFGKTLSLNDIFIHPTILKQASFIESKISSLTKSFLIEPAEIRPYYPISFSQERLWVLTNFEEASKSYNMPAAFRISGTMNLDLLESAFKIMISKYEILRTVFAEKDGVPVQIIVDPEKFDFAIERFCVNDDSDAEILKTLELELERPFDLENGPLFRCFVIKTDVDDVLAFSIHHIISDGWSVSVFYETVMNIYEDLVSGNGYNEVSLAFQYKDFSVWQRKQISEGLLMDSQTYWKEEVFSDGCPVLELATDYSRPTVKTYNGQNSSNLFDSILSTKIHKLAKEENVSTFMILLAGVNVLLKKHANQNDIVIGTPVAGREYMEFFDQIGFYVNTLPIRTTMDGNMSFSALLQMTKKHVLEAFDHQNFPFEMLVNELDLMRDLSRSPLFDVMVVYQNDSIPNQQITSWSGKDLRLKRINITQKSSKYDLTFFFVESSDGILLELEFNSDLFKVETIERFIVHLYRIFDQVTAQPDKRIMDINPLPLEEQELIASNMDRSNVKFDTASTLVSLFGNILEKYPDRTAIQYNGKKISYAQLDEKSDQIAALLVHEFKVGTDELVLLHFERSEWMIYSILGVLKAGAAYVPVDPTYPENRIKYIVEDCGSRIIISDSELPESFKSLWPEKVFFNVANFESSQKKVSISIQPQNLAYVIYTSGTTGNPKGVLVEHGQVTRLLFNEENLFDFNEHDVWPLFHSYCFDVSVWEMYGALLNGGTLIVVPKETCQNSIDFLDFIVEQKITVLNQTPTAFKSLINNNIKRLGGMLESSHIRYLIFAGEKLNPEILLDWHTTIPTCKIVNMYGITETTVHVTYKLITSTEIRQKKSNIGIPLPTLSCYILDVDLQQVPIGVAGELFVGGAGVSRGYLNRTALTLEKFKDNPFAYSGKIYRSGDYAKILPSGEMEYIGRKDDQVKIRGYRIEFAEVESGMLKIPEIKDAIALSIKNNMSEDELVGYFIGDKKLSEEELRKQLINHLPNYMVPTYLIEMIEFPLNRNGKVDKTALPGPEIVERTRLPIVPGRNQIDMDLIDIWKGILAKEEIGIQDNFFDLGGHSLKATRVISKIYEKYGVKMDLKNLFIDPTIEHLSNYIETVRWMADENEVTEDSDEMIF</sequence>
<dbReference type="Gene3D" id="3.40.50.980">
    <property type="match status" value="2"/>
</dbReference>
<dbReference type="InterPro" id="IPR001242">
    <property type="entry name" value="Condensation_dom"/>
</dbReference>
<keyword evidence="6" id="KW-1185">Reference proteome</keyword>
<dbReference type="InterPro" id="IPR036736">
    <property type="entry name" value="ACP-like_sf"/>
</dbReference>
<protein>
    <submittedName>
        <fullName evidence="5">Amino acid adenylation domain-containing protein</fullName>
    </submittedName>
</protein>
<dbReference type="NCBIfam" id="TIGR01733">
    <property type="entry name" value="AA-adenyl-dom"/>
    <property type="match status" value="2"/>
</dbReference>
<dbReference type="SUPFAM" id="SSF52777">
    <property type="entry name" value="CoA-dependent acyltransferases"/>
    <property type="match status" value="4"/>
</dbReference>
<feature type="domain" description="Carrier" evidence="4">
    <location>
        <begin position="1035"/>
        <end position="1110"/>
    </location>
</feature>
<accession>A0ABV0BN33</accession>
<dbReference type="Pfam" id="PF00501">
    <property type="entry name" value="AMP-binding"/>
    <property type="match status" value="2"/>
</dbReference>
<dbReference type="Pfam" id="PF00550">
    <property type="entry name" value="PP-binding"/>
    <property type="match status" value="2"/>
</dbReference>
<evidence type="ECO:0000259" key="4">
    <source>
        <dbReference type="PROSITE" id="PS50075"/>
    </source>
</evidence>
<proteinExistence type="predicted"/>
<evidence type="ECO:0000313" key="6">
    <source>
        <dbReference type="Proteomes" id="UP001409291"/>
    </source>
</evidence>
<organism evidence="5 6">
    <name type="scientific">Sphingobacterium kitahiroshimense</name>
    <dbReference type="NCBI Taxonomy" id="470446"/>
    <lineage>
        <taxon>Bacteria</taxon>
        <taxon>Pseudomonadati</taxon>
        <taxon>Bacteroidota</taxon>
        <taxon>Sphingobacteriia</taxon>
        <taxon>Sphingobacteriales</taxon>
        <taxon>Sphingobacteriaceae</taxon>
        <taxon>Sphingobacterium</taxon>
    </lineage>
</organism>
<dbReference type="InterPro" id="IPR023213">
    <property type="entry name" value="CAT-like_dom_sf"/>
</dbReference>
<comment type="caution">
    <text evidence="5">The sequence shown here is derived from an EMBL/GenBank/DDBJ whole genome shotgun (WGS) entry which is preliminary data.</text>
</comment>
<dbReference type="Gene3D" id="2.30.38.10">
    <property type="entry name" value="Luciferase, Domain 3"/>
    <property type="match status" value="1"/>
</dbReference>
<evidence type="ECO:0000256" key="3">
    <source>
        <dbReference type="ARBA" id="ARBA00022553"/>
    </source>
</evidence>
<dbReference type="Gene3D" id="3.30.559.30">
    <property type="entry name" value="Nonribosomal peptide synthetase, condensation domain"/>
    <property type="match status" value="2"/>
</dbReference>
<dbReference type="CDD" id="cd05930">
    <property type="entry name" value="A_NRPS"/>
    <property type="match status" value="2"/>
</dbReference>
<dbReference type="Pfam" id="PF13193">
    <property type="entry name" value="AMP-binding_C"/>
    <property type="match status" value="1"/>
</dbReference>
<reference evidence="5 6" key="1">
    <citation type="submission" date="2024-04" db="EMBL/GenBank/DDBJ databases">
        <title>WGS of bacteria from Torrens River.</title>
        <authorList>
            <person name="Wyrsch E.R."/>
            <person name="Drigo B."/>
        </authorList>
    </citation>
    <scope>NUCLEOTIDE SEQUENCE [LARGE SCALE GENOMIC DNA]</scope>
    <source>
        <strain evidence="5 6">TWI391</strain>
    </source>
</reference>
<dbReference type="InterPro" id="IPR010071">
    <property type="entry name" value="AA_adenyl_dom"/>
</dbReference>
<dbReference type="EMBL" id="JBDJNQ010000001">
    <property type="protein sequence ID" value="MEN5375820.1"/>
    <property type="molecule type" value="Genomic_DNA"/>
</dbReference>
<dbReference type="CDD" id="cd19531">
    <property type="entry name" value="LCL_NRPS-like"/>
    <property type="match status" value="2"/>
</dbReference>
<comment type="cofactor">
    <cofactor evidence="1">
        <name>pantetheine 4'-phosphate</name>
        <dbReference type="ChEBI" id="CHEBI:47942"/>
    </cofactor>
</comment>
<dbReference type="Gene3D" id="1.10.1200.10">
    <property type="entry name" value="ACP-like"/>
    <property type="match status" value="2"/>
</dbReference>
<name>A0ABV0BN33_9SPHI</name>
<dbReference type="InterPro" id="IPR025110">
    <property type="entry name" value="AMP-bd_C"/>
</dbReference>
<dbReference type="InterPro" id="IPR006162">
    <property type="entry name" value="Ppantetheine_attach_site"/>
</dbReference>
<dbReference type="PANTHER" id="PTHR45527:SF1">
    <property type="entry name" value="FATTY ACID SYNTHASE"/>
    <property type="match status" value="1"/>
</dbReference>
<dbReference type="InterPro" id="IPR045851">
    <property type="entry name" value="AMP-bd_C_sf"/>
</dbReference>
<dbReference type="InterPro" id="IPR020845">
    <property type="entry name" value="AMP-binding_CS"/>
</dbReference>